<organism evidence="2 3">
    <name type="scientific">Neurospora tetraspora</name>
    <dbReference type="NCBI Taxonomy" id="94610"/>
    <lineage>
        <taxon>Eukaryota</taxon>
        <taxon>Fungi</taxon>
        <taxon>Dikarya</taxon>
        <taxon>Ascomycota</taxon>
        <taxon>Pezizomycotina</taxon>
        <taxon>Sordariomycetes</taxon>
        <taxon>Sordariomycetidae</taxon>
        <taxon>Sordariales</taxon>
        <taxon>Sordariaceae</taxon>
        <taxon>Neurospora</taxon>
    </lineage>
</organism>
<dbReference type="AlphaFoldDB" id="A0AAE0JQK0"/>
<dbReference type="GeneID" id="87866365"/>
<sequence length="218" mass="24023">MHEHPTVPTASSHARSSLVPGQHGKLTSASHRRHPISSTASFSVPSRASLPLSRCCCPEFRKRNQMAGGNFGFRRTQRTERLPFSFASITCTVLRPPSKSRRTPVHDVVKVGFDVAYMFIPARIYNSVSHLTQLTQLITTPFPVSVVYGQIQRHTGTNCFPPRLGWGSGDWLSNFSNLLEAAEQEERQSIAGIPSLGAFDQGIITLPGSPILKIFRSP</sequence>
<comment type="caution">
    <text evidence="2">The sequence shown here is derived from an EMBL/GenBank/DDBJ whole genome shotgun (WGS) entry which is preliminary data.</text>
</comment>
<keyword evidence="3" id="KW-1185">Reference proteome</keyword>
<accession>A0AAE0JQK0</accession>
<reference evidence="2" key="2">
    <citation type="submission" date="2023-06" db="EMBL/GenBank/DDBJ databases">
        <authorList>
            <consortium name="Lawrence Berkeley National Laboratory"/>
            <person name="Haridas S."/>
            <person name="Hensen N."/>
            <person name="Bonometti L."/>
            <person name="Westerberg I."/>
            <person name="Brannstrom I.O."/>
            <person name="Guillou S."/>
            <person name="Cros-Aarteil S."/>
            <person name="Calhoun S."/>
            <person name="Kuo A."/>
            <person name="Mondo S."/>
            <person name="Pangilinan J."/>
            <person name="Riley R."/>
            <person name="Labutti K."/>
            <person name="Andreopoulos B."/>
            <person name="Lipzen A."/>
            <person name="Chen C."/>
            <person name="Yanf M."/>
            <person name="Daum C."/>
            <person name="Ng V."/>
            <person name="Clum A."/>
            <person name="Steindorff A."/>
            <person name="Ohm R."/>
            <person name="Martin F."/>
            <person name="Silar P."/>
            <person name="Natvig D."/>
            <person name="Lalanne C."/>
            <person name="Gautier V."/>
            <person name="Ament-Velasquez S.L."/>
            <person name="Kruys A."/>
            <person name="Hutchinson M.I."/>
            <person name="Powell A.J."/>
            <person name="Barry K."/>
            <person name="Miller A.N."/>
            <person name="Grigoriev I.V."/>
            <person name="Debuchy R."/>
            <person name="Gladieux P."/>
            <person name="Thoren M.H."/>
            <person name="Johannesson H."/>
        </authorList>
    </citation>
    <scope>NUCLEOTIDE SEQUENCE</scope>
    <source>
        <strain evidence="2">CBS 560.94</strain>
    </source>
</reference>
<evidence type="ECO:0000256" key="1">
    <source>
        <dbReference type="SAM" id="MobiDB-lite"/>
    </source>
</evidence>
<evidence type="ECO:0000313" key="3">
    <source>
        <dbReference type="Proteomes" id="UP001278500"/>
    </source>
</evidence>
<dbReference type="RefSeq" id="XP_062687026.1">
    <property type="nucleotide sequence ID" value="XM_062829211.1"/>
</dbReference>
<dbReference type="EMBL" id="JAUEPP010000001">
    <property type="protein sequence ID" value="KAK3355648.1"/>
    <property type="molecule type" value="Genomic_DNA"/>
</dbReference>
<reference evidence="2" key="1">
    <citation type="journal article" date="2023" name="Mol. Phylogenet. Evol.">
        <title>Genome-scale phylogeny and comparative genomics of the fungal order Sordariales.</title>
        <authorList>
            <person name="Hensen N."/>
            <person name="Bonometti L."/>
            <person name="Westerberg I."/>
            <person name="Brannstrom I.O."/>
            <person name="Guillou S."/>
            <person name="Cros-Aarteil S."/>
            <person name="Calhoun S."/>
            <person name="Haridas S."/>
            <person name="Kuo A."/>
            <person name="Mondo S."/>
            <person name="Pangilinan J."/>
            <person name="Riley R."/>
            <person name="LaButti K."/>
            <person name="Andreopoulos B."/>
            <person name="Lipzen A."/>
            <person name="Chen C."/>
            <person name="Yan M."/>
            <person name="Daum C."/>
            <person name="Ng V."/>
            <person name="Clum A."/>
            <person name="Steindorff A."/>
            <person name="Ohm R.A."/>
            <person name="Martin F."/>
            <person name="Silar P."/>
            <person name="Natvig D.O."/>
            <person name="Lalanne C."/>
            <person name="Gautier V."/>
            <person name="Ament-Velasquez S.L."/>
            <person name="Kruys A."/>
            <person name="Hutchinson M.I."/>
            <person name="Powell A.J."/>
            <person name="Barry K."/>
            <person name="Miller A.N."/>
            <person name="Grigoriev I.V."/>
            <person name="Debuchy R."/>
            <person name="Gladieux P."/>
            <person name="Hiltunen Thoren M."/>
            <person name="Johannesson H."/>
        </authorList>
    </citation>
    <scope>NUCLEOTIDE SEQUENCE</scope>
    <source>
        <strain evidence="2">CBS 560.94</strain>
    </source>
</reference>
<evidence type="ECO:0000313" key="2">
    <source>
        <dbReference type="EMBL" id="KAK3355648.1"/>
    </source>
</evidence>
<feature type="region of interest" description="Disordered" evidence="1">
    <location>
        <begin position="1"/>
        <end position="43"/>
    </location>
</feature>
<dbReference type="Proteomes" id="UP001278500">
    <property type="component" value="Unassembled WGS sequence"/>
</dbReference>
<gene>
    <name evidence="2" type="ORF">B0H65DRAFT_54288</name>
</gene>
<protein>
    <submittedName>
        <fullName evidence="2">Uncharacterized protein</fullName>
    </submittedName>
</protein>
<proteinExistence type="predicted"/>
<name>A0AAE0JQK0_9PEZI</name>